<comment type="caution">
    <text evidence="3">The sequence shown here is derived from an EMBL/GenBank/DDBJ whole genome shotgun (WGS) entry which is preliminary data.</text>
</comment>
<dbReference type="EMBL" id="CAHIKZ030002323">
    <property type="protein sequence ID" value="CAE1284968.1"/>
    <property type="molecule type" value="Genomic_DNA"/>
</dbReference>
<dbReference type="Proteomes" id="UP000597762">
    <property type="component" value="Unassembled WGS sequence"/>
</dbReference>
<dbReference type="InterPro" id="IPR036986">
    <property type="entry name" value="S4_RNA-bd_sf"/>
</dbReference>
<dbReference type="InterPro" id="IPR057896">
    <property type="entry name" value="MTRES1_C"/>
</dbReference>
<dbReference type="PANTHER" id="PTHR13633:SF3">
    <property type="entry name" value="MITOCHONDRIAL TRANSCRIPTION RESCUE FACTOR 1"/>
    <property type="match status" value="1"/>
</dbReference>
<dbReference type="GO" id="GO:0003723">
    <property type="term" value="F:RNA binding"/>
    <property type="evidence" value="ECO:0007669"/>
    <property type="project" value="UniProtKB-KW"/>
</dbReference>
<accession>A0A812D4D7</accession>
<evidence type="ECO:0000259" key="2">
    <source>
        <dbReference type="Pfam" id="PF25818"/>
    </source>
</evidence>
<evidence type="ECO:0000256" key="1">
    <source>
        <dbReference type="PROSITE-ProRule" id="PRU00182"/>
    </source>
</evidence>
<protein>
    <recommendedName>
        <fullName evidence="2">Mitochondrial transcription rescue factor 1 C-terminal domain-containing protein</fullName>
    </recommendedName>
</protein>
<dbReference type="OrthoDB" id="4150at2759"/>
<gene>
    <name evidence="3" type="ORF">SPHA_45117</name>
</gene>
<name>A0A812D4D7_ACAPH</name>
<proteinExistence type="predicted"/>
<dbReference type="PROSITE" id="PS50889">
    <property type="entry name" value="S4"/>
    <property type="match status" value="1"/>
</dbReference>
<keyword evidence="1" id="KW-0694">RNA-binding</keyword>
<evidence type="ECO:0000313" key="4">
    <source>
        <dbReference type="Proteomes" id="UP000597762"/>
    </source>
</evidence>
<dbReference type="GO" id="GO:1903108">
    <property type="term" value="P:regulation of mitochondrial transcription"/>
    <property type="evidence" value="ECO:0007669"/>
    <property type="project" value="TreeGrafter"/>
</dbReference>
<reference evidence="3" key="1">
    <citation type="submission" date="2021-01" db="EMBL/GenBank/DDBJ databases">
        <authorList>
            <person name="Li R."/>
            <person name="Bekaert M."/>
        </authorList>
    </citation>
    <scope>NUCLEOTIDE SEQUENCE</scope>
    <source>
        <strain evidence="3">Farmed</strain>
    </source>
</reference>
<organism evidence="3 4">
    <name type="scientific">Acanthosepion pharaonis</name>
    <name type="common">Pharaoh cuttlefish</name>
    <name type="synonym">Sepia pharaonis</name>
    <dbReference type="NCBI Taxonomy" id="158019"/>
    <lineage>
        <taxon>Eukaryota</taxon>
        <taxon>Metazoa</taxon>
        <taxon>Spiralia</taxon>
        <taxon>Lophotrochozoa</taxon>
        <taxon>Mollusca</taxon>
        <taxon>Cephalopoda</taxon>
        <taxon>Coleoidea</taxon>
        <taxon>Decapodiformes</taxon>
        <taxon>Sepiida</taxon>
        <taxon>Sepiina</taxon>
        <taxon>Sepiidae</taxon>
        <taxon>Acanthosepion</taxon>
    </lineage>
</organism>
<dbReference type="PANTHER" id="PTHR13633">
    <property type="entry name" value="MITOCHONDRIAL TRANSCRIPTION RESCUE FACTOR 1"/>
    <property type="match status" value="1"/>
</dbReference>
<evidence type="ECO:0000313" key="3">
    <source>
        <dbReference type="EMBL" id="CAE1284968.1"/>
    </source>
</evidence>
<feature type="domain" description="Mitochondrial transcription rescue factor 1 C-terminal" evidence="2">
    <location>
        <begin position="90"/>
        <end position="183"/>
    </location>
</feature>
<sequence length="194" mass="22340">MISASKEPKQGLKCADSKPVIGSLCCQLSSFSWTIPSDRTKLHPFSFFYWFKQKKKNRKLQEETFSDDDEDDFENGEFEEETDLPLNYKQLTVHMKSPRADALLSTGLNLSRVKIDSMFYAGKLLHNDKPLTKKSKNVNEGDNVDLIMEDSEIVKVKRVKVLKISSEKTQTDKICVILRVWRSPFSLESLHEES</sequence>
<dbReference type="Pfam" id="PF25818">
    <property type="entry name" value="MTRES1_C"/>
    <property type="match status" value="1"/>
</dbReference>
<keyword evidence="4" id="KW-1185">Reference proteome</keyword>
<dbReference type="GO" id="GO:0005739">
    <property type="term" value="C:mitochondrion"/>
    <property type="evidence" value="ECO:0007669"/>
    <property type="project" value="TreeGrafter"/>
</dbReference>
<dbReference type="Gene3D" id="3.10.290.10">
    <property type="entry name" value="RNA-binding S4 domain"/>
    <property type="match status" value="1"/>
</dbReference>
<dbReference type="AlphaFoldDB" id="A0A812D4D7"/>